<evidence type="ECO:0000256" key="1">
    <source>
        <dbReference type="PROSITE-ProRule" id="PRU00288"/>
    </source>
</evidence>
<dbReference type="RefSeq" id="XP_004222751.1">
    <property type="nucleotide sequence ID" value="XM_004222703.1"/>
</dbReference>
<dbReference type="Pfam" id="PF01412">
    <property type="entry name" value="ArfGap"/>
    <property type="match status" value="1"/>
</dbReference>
<dbReference type="GO" id="GO:0008270">
    <property type="term" value="F:zinc ion binding"/>
    <property type="evidence" value="ECO:0007669"/>
    <property type="project" value="UniProtKB-KW"/>
</dbReference>
<dbReference type="PANTHER" id="PTHR45705">
    <property type="entry name" value="FI20236P1"/>
    <property type="match status" value="1"/>
</dbReference>
<protein>
    <submittedName>
        <fullName evidence="3">Arf GTP-ase activating protein</fullName>
    </submittedName>
</protein>
<dbReference type="Proteomes" id="UP000006319">
    <property type="component" value="Chromosome 10"/>
</dbReference>
<dbReference type="Gene3D" id="1.10.220.150">
    <property type="entry name" value="Arf GTPase activating protein"/>
    <property type="match status" value="1"/>
</dbReference>
<dbReference type="SUPFAM" id="SSF57863">
    <property type="entry name" value="ArfGap/RecO-like zinc finger"/>
    <property type="match status" value="1"/>
</dbReference>
<keyword evidence="1" id="KW-0863">Zinc-finger</keyword>
<proteinExistence type="predicted"/>
<organism evidence="3 4">
    <name type="scientific">Plasmodium cynomolgi (strain B)</name>
    <dbReference type="NCBI Taxonomy" id="1120755"/>
    <lineage>
        <taxon>Eukaryota</taxon>
        <taxon>Sar</taxon>
        <taxon>Alveolata</taxon>
        <taxon>Apicomplexa</taxon>
        <taxon>Aconoidasida</taxon>
        <taxon>Haemosporida</taxon>
        <taxon>Plasmodiidae</taxon>
        <taxon>Plasmodium</taxon>
        <taxon>Plasmodium (Plasmodium)</taxon>
    </lineage>
</organism>
<dbReference type="PANTHER" id="PTHR45705:SF1">
    <property type="entry name" value="FI20236P1"/>
    <property type="match status" value="1"/>
</dbReference>
<evidence type="ECO:0000313" key="3">
    <source>
        <dbReference type="EMBL" id="GAB66804.1"/>
    </source>
</evidence>
<dbReference type="KEGG" id="pcy:PCYB_101540"/>
<gene>
    <name evidence="3" type="ORF">PCYB_101540</name>
</gene>
<dbReference type="EMBL" id="DF157102">
    <property type="protein sequence ID" value="GAB66804.1"/>
    <property type="molecule type" value="Genomic_DNA"/>
</dbReference>
<dbReference type="InterPro" id="IPR001164">
    <property type="entry name" value="ArfGAP_dom"/>
</dbReference>
<evidence type="ECO:0000313" key="4">
    <source>
        <dbReference type="Proteomes" id="UP000006319"/>
    </source>
</evidence>
<feature type="domain" description="Arf-GAP" evidence="2">
    <location>
        <begin position="12"/>
        <end position="49"/>
    </location>
</feature>
<dbReference type="OrthoDB" id="73919at2759"/>
<dbReference type="GeneID" id="14693163"/>
<accession>K6UTW5</accession>
<dbReference type="AlphaFoldDB" id="K6UTW5"/>
<keyword evidence="4" id="KW-1185">Reference proteome</keyword>
<dbReference type="InterPro" id="IPR038508">
    <property type="entry name" value="ArfGAP_dom_sf"/>
</dbReference>
<keyword evidence="1" id="KW-0862">Zinc</keyword>
<evidence type="ECO:0000259" key="2">
    <source>
        <dbReference type="PROSITE" id="PS50115"/>
    </source>
</evidence>
<name>K6UTW5_PLACD</name>
<dbReference type="InterPro" id="IPR037278">
    <property type="entry name" value="ARFGAP/RecO"/>
</dbReference>
<reference evidence="3 4" key="1">
    <citation type="journal article" date="2012" name="Nat. Genet.">
        <title>Plasmodium cynomolgi genome sequences provide insight into Plasmodium vivax and the monkey malaria clade.</title>
        <authorList>
            <person name="Tachibana S."/>
            <person name="Sullivan S.A."/>
            <person name="Kawai S."/>
            <person name="Nakamura S."/>
            <person name="Kim H.R."/>
            <person name="Goto N."/>
            <person name="Arisue N."/>
            <person name="Palacpac N.M.Q."/>
            <person name="Honma H."/>
            <person name="Yagi M."/>
            <person name="Tougan T."/>
            <person name="Katakai Y."/>
            <person name="Kaneko O."/>
            <person name="Mita T."/>
            <person name="Kita K."/>
            <person name="Yasutomi Y."/>
            <person name="Sutton P.L."/>
            <person name="Shakhbatyan R."/>
            <person name="Horii T."/>
            <person name="Yasunaga T."/>
            <person name="Barnwell J.W."/>
            <person name="Escalante A.A."/>
            <person name="Carlton J.M."/>
            <person name="Tanabe K."/>
        </authorList>
    </citation>
    <scope>NUCLEOTIDE SEQUENCE [LARGE SCALE GENOMIC DNA]</scope>
    <source>
        <strain evidence="3 4">B</strain>
    </source>
</reference>
<dbReference type="GO" id="GO:0005737">
    <property type="term" value="C:cytoplasm"/>
    <property type="evidence" value="ECO:0007669"/>
    <property type="project" value="TreeGrafter"/>
</dbReference>
<keyword evidence="1" id="KW-0479">Metal-binding</keyword>
<dbReference type="SMART" id="SM00105">
    <property type="entry name" value="ArfGap"/>
    <property type="match status" value="1"/>
</dbReference>
<dbReference type="GO" id="GO:0005096">
    <property type="term" value="F:GTPase activator activity"/>
    <property type="evidence" value="ECO:0007669"/>
    <property type="project" value="InterPro"/>
</dbReference>
<dbReference type="VEuPathDB" id="PlasmoDB:PCYB_101540"/>
<sequence>MHMANKSNNSYQRDIEYITKIKGNNKCADCGAKCPRWASINLGIVICIEIMQNWIKNKYEKKLYAPANRKEPYQYYVEGVDPTSCLPQLAPANAEVK</sequence>
<dbReference type="InterPro" id="IPR051718">
    <property type="entry name" value="ARF_GTPase-activating"/>
</dbReference>
<dbReference type="PROSITE" id="PS50115">
    <property type="entry name" value="ARFGAP"/>
    <property type="match status" value="1"/>
</dbReference>